<sequence length="207" mass="23607">MAAPEFKALWPTHLMSVDLPGAAEANPILAERIEHMDGARADMTTDYLAGDFLAQPHPAIQWLRSCVERAVADYARGTGVDYPVEFRVQAWANLNRFGDYHDLHNHPHSWLSGTYYVRVPEGQDAPPGRDDRTPNAISFFDPRPQANMLAIRNDPQVDPEHRILPRAGQMLIWPAFLHHMVHVNLSRDPRISVSFNVVLKWREDYLP</sequence>
<organism evidence="1 2">
    <name type="scientific">Silicimonas algicola</name>
    <dbReference type="NCBI Taxonomy" id="1826607"/>
    <lineage>
        <taxon>Bacteria</taxon>
        <taxon>Pseudomonadati</taxon>
        <taxon>Pseudomonadota</taxon>
        <taxon>Alphaproteobacteria</taxon>
        <taxon>Rhodobacterales</taxon>
        <taxon>Paracoccaceae</taxon>
    </lineage>
</organism>
<dbReference type="Proteomes" id="UP000245390">
    <property type="component" value="Unassembled WGS sequence"/>
</dbReference>
<dbReference type="NCBIfam" id="TIGR02466">
    <property type="entry name" value="TIGR02466 family protein"/>
    <property type="match status" value="1"/>
</dbReference>
<comment type="caution">
    <text evidence="1">The sequence shown here is derived from an EMBL/GenBank/DDBJ whole genome shotgun (WGS) entry which is preliminary data.</text>
</comment>
<dbReference type="OrthoDB" id="9783136at2"/>
<gene>
    <name evidence="1" type="ORF">C8D95_101537</name>
</gene>
<protein>
    <submittedName>
        <fullName evidence="1">Uncharacterized protein (TIGR02466 family)</fullName>
    </submittedName>
</protein>
<evidence type="ECO:0000313" key="1">
    <source>
        <dbReference type="EMBL" id="PWK58722.1"/>
    </source>
</evidence>
<reference evidence="1 2" key="1">
    <citation type="submission" date="2018-05" db="EMBL/GenBank/DDBJ databases">
        <title>Genomic Encyclopedia of Type Strains, Phase IV (KMG-IV): sequencing the most valuable type-strain genomes for metagenomic binning, comparative biology and taxonomic classification.</title>
        <authorList>
            <person name="Goeker M."/>
        </authorList>
    </citation>
    <scope>NUCLEOTIDE SEQUENCE [LARGE SCALE GENOMIC DNA]</scope>
    <source>
        <strain evidence="1 2">DSM 103371</strain>
    </source>
</reference>
<accession>A0A316GDD1</accession>
<dbReference type="Gene3D" id="2.60.120.620">
    <property type="entry name" value="q2cbj1_9rhob like domain"/>
    <property type="match status" value="1"/>
</dbReference>
<dbReference type="AlphaFoldDB" id="A0A316GDD1"/>
<name>A0A316GDD1_9RHOB</name>
<dbReference type="KEGG" id="salo:EF888_04120"/>
<dbReference type="EMBL" id="QGGV01000001">
    <property type="protein sequence ID" value="PWK58722.1"/>
    <property type="molecule type" value="Genomic_DNA"/>
</dbReference>
<dbReference type="RefSeq" id="WP_109757578.1">
    <property type="nucleotide sequence ID" value="NZ_CP034588.1"/>
</dbReference>
<dbReference type="InterPro" id="IPR012668">
    <property type="entry name" value="CHP02466"/>
</dbReference>
<keyword evidence="2" id="KW-1185">Reference proteome</keyword>
<dbReference type="Pfam" id="PF13759">
    <property type="entry name" value="2OG-FeII_Oxy_5"/>
    <property type="match status" value="1"/>
</dbReference>
<proteinExistence type="predicted"/>
<dbReference type="SUPFAM" id="SSF51197">
    <property type="entry name" value="Clavaminate synthase-like"/>
    <property type="match status" value="1"/>
</dbReference>
<evidence type="ECO:0000313" key="2">
    <source>
        <dbReference type="Proteomes" id="UP000245390"/>
    </source>
</evidence>